<name>L0HBQ9_METFS</name>
<dbReference type="InterPro" id="IPR017900">
    <property type="entry name" value="4Fe4S_Fe_S_CS"/>
</dbReference>
<evidence type="ECO:0000256" key="3">
    <source>
        <dbReference type="ARBA" id="ARBA00023004"/>
    </source>
</evidence>
<dbReference type="GO" id="GO:0016020">
    <property type="term" value="C:membrane"/>
    <property type="evidence" value="ECO:0007669"/>
    <property type="project" value="InterPro"/>
</dbReference>
<keyword evidence="7" id="KW-1185">Reference proteome</keyword>
<dbReference type="PANTHER" id="PTHR10849">
    <property type="entry name" value="NADH DEHYDROGENASE UBIQUINONE IRON-SULFUR PROTEIN 8, MITOCHONDRIAL"/>
    <property type="match status" value="1"/>
</dbReference>
<dbReference type="EMBL" id="CP003167">
    <property type="protein sequence ID" value="AGB01236.1"/>
    <property type="molecule type" value="Genomic_DNA"/>
</dbReference>
<evidence type="ECO:0000256" key="4">
    <source>
        <dbReference type="ARBA" id="ARBA00023014"/>
    </source>
</evidence>
<feature type="domain" description="4Fe-4S ferredoxin-type" evidence="5">
    <location>
        <begin position="36"/>
        <end position="65"/>
    </location>
</feature>
<dbReference type="GO" id="GO:0051539">
    <property type="term" value="F:4 iron, 4 sulfur cluster binding"/>
    <property type="evidence" value="ECO:0007669"/>
    <property type="project" value="UniProtKB-KW"/>
</dbReference>
<dbReference type="Proteomes" id="UP000010824">
    <property type="component" value="Chromosome"/>
</dbReference>
<proteinExistence type="predicted"/>
<keyword evidence="2" id="KW-0479">Metal-binding</keyword>
<accession>L0HBQ9</accession>
<dbReference type="HOGENOM" id="CLU_067218_4_6_2"/>
<gene>
    <name evidence="6" type="ordered locus">Metfor_0153</name>
</gene>
<dbReference type="InParanoid" id="L0HBQ9"/>
<dbReference type="RefSeq" id="WP_015284200.1">
    <property type="nucleotide sequence ID" value="NC_019943.1"/>
</dbReference>
<dbReference type="PROSITE" id="PS00198">
    <property type="entry name" value="4FE4S_FER_1"/>
    <property type="match status" value="1"/>
</dbReference>
<evidence type="ECO:0000256" key="2">
    <source>
        <dbReference type="ARBA" id="ARBA00022723"/>
    </source>
</evidence>
<keyword evidence="1" id="KW-0004">4Fe-4S</keyword>
<dbReference type="SUPFAM" id="SSF54862">
    <property type="entry name" value="4Fe-4S ferredoxins"/>
    <property type="match status" value="1"/>
</dbReference>
<dbReference type="Pfam" id="PF13187">
    <property type="entry name" value="Fer4_9"/>
    <property type="match status" value="1"/>
</dbReference>
<dbReference type="InterPro" id="IPR010226">
    <property type="entry name" value="NADH_quinone_OxRdtase_chainI"/>
</dbReference>
<reference evidence="6 7" key="2">
    <citation type="journal article" date="2014" name="Genome Announc.">
        <title>Complete Genome Sequence of Methanoregula formicica SMSPT, a Mesophilic Hydrogenotrophic Methanogen Isolated from a Methanogenic Upflow Anaerobic Sludge Blanket Reactor.</title>
        <authorList>
            <person name="Yamamoto K."/>
            <person name="Tamaki H."/>
            <person name="Cadillo-Quiroz H."/>
            <person name="Imachi H."/>
            <person name="Kyrpides N."/>
            <person name="Woyke T."/>
            <person name="Goodwin L."/>
            <person name="Zinder S.H."/>
            <person name="Kamagata Y."/>
            <person name="Liu W.T."/>
        </authorList>
    </citation>
    <scope>NUCLEOTIDE SEQUENCE [LARGE SCALE GENOMIC DNA]</scope>
    <source>
        <strain evidence="7">DSM 22288 / NBRC 105244 / SMSP</strain>
    </source>
</reference>
<dbReference type="STRING" id="593750.Metfor_0153"/>
<organism evidence="6 7">
    <name type="scientific">Methanoregula formicica (strain DSM 22288 / NBRC 105244 / SMSP)</name>
    <dbReference type="NCBI Taxonomy" id="593750"/>
    <lineage>
        <taxon>Archaea</taxon>
        <taxon>Methanobacteriati</taxon>
        <taxon>Methanobacteriota</taxon>
        <taxon>Stenosarchaea group</taxon>
        <taxon>Methanomicrobia</taxon>
        <taxon>Methanomicrobiales</taxon>
        <taxon>Methanoregulaceae</taxon>
        <taxon>Methanoregula</taxon>
    </lineage>
</organism>
<protein>
    <submittedName>
        <fullName evidence="6">NADH:ubiquinone oxidoreductase chain I-like protein</fullName>
    </submittedName>
</protein>
<dbReference type="InterPro" id="IPR017896">
    <property type="entry name" value="4Fe4S_Fe-S-bd"/>
</dbReference>
<keyword evidence="3" id="KW-0408">Iron</keyword>
<feature type="domain" description="4Fe-4S ferredoxin-type" evidence="5">
    <location>
        <begin position="67"/>
        <end position="96"/>
    </location>
</feature>
<keyword evidence="6" id="KW-0830">Ubiquinone</keyword>
<dbReference type="Gene3D" id="3.30.70.3270">
    <property type="match status" value="1"/>
</dbReference>
<evidence type="ECO:0000256" key="1">
    <source>
        <dbReference type="ARBA" id="ARBA00022485"/>
    </source>
</evidence>
<dbReference type="AlphaFoldDB" id="L0HBQ9"/>
<dbReference type="PROSITE" id="PS51379">
    <property type="entry name" value="4FE4S_FER_2"/>
    <property type="match status" value="2"/>
</dbReference>
<evidence type="ECO:0000259" key="5">
    <source>
        <dbReference type="PROSITE" id="PS51379"/>
    </source>
</evidence>
<dbReference type="GO" id="GO:0046872">
    <property type="term" value="F:metal ion binding"/>
    <property type="evidence" value="ECO:0007669"/>
    <property type="project" value="UniProtKB-KW"/>
</dbReference>
<dbReference type="GeneID" id="14308826"/>
<reference evidence="7" key="1">
    <citation type="submission" date="2011-12" db="EMBL/GenBank/DDBJ databases">
        <title>Complete sequence of Methanoregula formicicum SMSP.</title>
        <authorList>
            <person name="Lucas S."/>
            <person name="Han J."/>
            <person name="Lapidus A."/>
            <person name="Cheng J.-F."/>
            <person name="Goodwin L."/>
            <person name="Pitluck S."/>
            <person name="Peters L."/>
            <person name="Ovchinnikova G."/>
            <person name="Teshima H."/>
            <person name="Detter J.C."/>
            <person name="Han C."/>
            <person name="Tapia R."/>
            <person name="Land M."/>
            <person name="Hauser L."/>
            <person name="Kyrpides N."/>
            <person name="Ivanova N."/>
            <person name="Pagani I."/>
            <person name="Imachi H."/>
            <person name="Tamaki H."/>
            <person name="Sekiguchi Y."/>
            <person name="Kamagata Y."/>
            <person name="Cadillo-Quiroz H."/>
            <person name="Zinder S."/>
            <person name="Liu W.-T."/>
            <person name="Woyke T."/>
        </authorList>
    </citation>
    <scope>NUCLEOTIDE SEQUENCE [LARGE SCALE GENOMIC DNA]</scope>
    <source>
        <strain evidence="7">DSM 22288 / NBRC 105244 / SMSP</strain>
    </source>
</reference>
<evidence type="ECO:0000313" key="6">
    <source>
        <dbReference type="EMBL" id="AGB01236.1"/>
    </source>
</evidence>
<dbReference type="GO" id="GO:0016651">
    <property type="term" value="F:oxidoreductase activity, acting on NAD(P)H"/>
    <property type="evidence" value="ECO:0007669"/>
    <property type="project" value="InterPro"/>
</dbReference>
<dbReference type="KEGG" id="mfo:Metfor_0153"/>
<dbReference type="OrthoDB" id="23478at2157"/>
<keyword evidence="4" id="KW-0411">Iron-sulfur</keyword>
<sequence precursor="true">MGFFEMTKTALRTVLSRPATILYPAQAAKRTPLTRGHIVFDGSRCISCSICQRKCPAQAIVLSKEAKSWQIDRFRCVMCSSCVDTCPSKCLSMDPVYTAPTSAKGVEVFTITYVKPPKPEKKEESKT</sequence>
<dbReference type="eggNOG" id="arCOG01543">
    <property type="taxonomic scope" value="Archaea"/>
</dbReference>
<evidence type="ECO:0000313" key="7">
    <source>
        <dbReference type="Proteomes" id="UP000010824"/>
    </source>
</evidence>